<dbReference type="OrthoDB" id="982275at2"/>
<dbReference type="InterPro" id="IPR008207">
    <property type="entry name" value="Sig_transdc_His_kin_Hpt_dom"/>
</dbReference>
<organism evidence="3 4">
    <name type="scientific">Mucilaginibacter frigoritolerans</name>
    <dbReference type="NCBI Taxonomy" id="652788"/>
    <lineage>
        <taxon>Bacteria</taxon>
        <taxon>Pseudomonadati</taxon>
        <taxon>Bacteroidota</taxon>
        <taxon>Sphingobacteriia</taxon>
        <taxon>Sphingobacteriales</taxon>
        <taxon>Sphingobacteriaceae</taxon>
        <taxon>Mucilaginibacter</taxon>
    </lineage>
</organism>
<proteinExistence type="predicted"/>
<comment type="caution">
    <text evidence="3">The sequence shown here is derived from an EMBL/GenBank/DDBJ whole genome shotgun (WGS) entry which is preliminary data.</text>
</comment>
<feature type="domain" description="HPt" evidence="2">
    <location>
        <begin position="22"/>
        <end position="125"/>
    </location>
</feature>
<dbReference type="RefSeq" id="WP_144909204.1">
    <property type="nucleotide sequence ID" value="NZ_VLLI01000001.1"/>
</dbReference>
<evidence type="ECO:0000313" key="4">
    <source>
        <dbReference type="Proteomes" id="UP000317010"/>
    </source>
</evidence>
<reference evidence="3 4" key="1">
    <citation type="submission" date="2019-07" db="EMBL/GenBank/DDBJ databases">
        <title>Genomic Encyclopedia of Archaeal and Bacterial Type Strains, Phase II (KMG-II): from individual species to whole genera.</title>
        <authorList>
            <person name="Goeker M."/>
        </authorList>
    </citation>
    <scope>NUCLEOTIDE SEQUENCE [LARGE SCALE GENOMIC DNA]</scope>
    <source>
        <strain evidence="3 4">ATCC BAA-1854</strain>
    </source>
</reference>
<accession>A0A562UFY2</accession>
<feature type="modified residue" description="Phosphohistidine" evidence="1">
    <location>
        <position position="61"/>
    </location>
</feature>
<gene>
    <name evidence="3" type="ORF">JN11_00467</name>
</gene>
<dbReference type="Gene3D" id="1.20.120.160">
    <property type="entry name" value="HPT domain"/>
    <property type="match status" value="1"/>
</dbReference>
<dbReference type="PROSITE" id="PS50894">
    <property type="entry name" value="HPT"/>
    <property type="match status" value="1"/>
</dbReference>
<sequence length="125" mass="13649">MSHILPDQDLDLGVLYEIADGSEEFIIESIDMFLQHTPEMLEAISSAIANKDWPVAASVSHKLKPNLGFFGMPISQATIQEVELMSKAGAPDPELVLSKFNEVQARVQANIITLEKIKADKEAGA</sequence>
<dbReference type="Proteomes" id="UP000317010">
    <property type="component" value="Unassembled WGS sequence"/>
</dbReference>
<dbReference type="GO" id="GO:0000160">
    <property type="term" value="P:phosphorelay signal transduction system"/>
    <property type="evidence" value="ECO:0007669"/>
    <property type="project" value="InterPro"/>
</dbReference>
<keyword evidence="1" id="KW-0597">Phosphoprotein</keyword>
<dbReference type="SUPFAM" id="SSF47226">
    <property type="entry name" value="Histidine-containing phosphotransfer domain, HPT domain"/>
    <property type="match status" value="1"/>
</dbReference>
<evidence type="ECO:0000259" key="2">
    <source>
        <dbReference type="PROSITE" id="PS50894"/>
    </source>
</evidence>
<name>A0A562UFY2_9SPHI</name>
<dbReference type="AlphaFoldDB" id="A0A562UFY2"/>
<evidence type="ECO:0000256" key="1">
    <source>
        <dbReference type="PROSITE-ProRule" id="PRU00110"/>
    </source>
</evidence>
<dbReference type="InterPro" id="IPR036641">
    <property type="entry name" value="HPT_dom_sf"/>
</dbReference>
<protein>
    <submittedName>
        <fullName evidence="3">HPt (Histidine-containing phosphotransfer) domain-containing protein</fullName>
    </submittedName>
</protein>
<dbReference type="Pfam" id="PF01627">
    <property type="entry name" value="Hpt"/>
    <property type="match status" value="1"/>
</dbReference>
<dbReference type="GO" id="GO:0004672">
    <property type="term" value="F:protein kinase activity"/>
    <property type="evidence" value="ECO:0007669"/>
    <property type="project" value="UniProtKB-ARBA"/>
</dbReference>
<dbReference type="EMBL" id="VLLI01000001">
    <property type="protein sequence ID" value="TWJ04746.1"/>
    <property type="molecule type" value="Genomic_DNA"/>
</dbReference>
<evidence type="ECO:0000313" key="3">
    <source>
        <dbReference type="EMBL" id="TWJ04746.1"/>
    </source>
</evidence>
<keyword evidence="4" id="KW-1185">Reference proteome</keyword>